<protein>
    <submittedName>
        <fullName evidence="1">Uncharacterized protein</fullName>
    </submittedName>
</protein>
<dbReference type="AlphaFoldDB" id="A0A381P293"/>
<gene>
    <name evidence="1" type="ORF">METZ01_LOCUS13885</name>
</gene>
<name>A0A381P293_9ZZZZ</name>
<accession>A0A381P293</accession>
<sequence>MSNKFPAIREHDYRHGAKTSGAVGLSDVFHPVQQFDQIRRVRRIFSRVSSAPHSRQTR</sequence>
<dbReference type="EMBL" id="UINC01000777">
    <property type="protein sequence ID" value="SUZ61031.1"/>
    <property type="molecule type" value="Genomic_DNA"/>
</dbReference>
<organism evidence="1">
    <name type="scientific">marine metagenome</name>
    <dbReference type="NCBI Taxonomy" id="408172"/>
    <lineage>
        <taxon>unclassified sequences</taxon>
        <taxon>metagenomes</taxon>
        <taxon>ecological metagenomes</taxon>
    </lineage>
</organism>
<reference evidence="1" key="1">
    <citation type="submission" date="2018-05" db="EMBL/GenBank/DDBJ databases">
        <authorList>
            <person name="Lanie J.A."/>
            <person name="Ng W.-L."/>
            <person name="Kazmierczak K.M."/>
            <person name="Andrzejewski T.M."/>
            <person name="Davidsen T.M."/>
            <person name="Wayne K.J."/>
            <person name="Tettelin H."/>
            <person name="Glass J.I."/>
            <person name="Rusch D."/>
            <person name="Podicherti R."/>
            <person name="Tsui H.-C.T."/>
            <person name="Winkler M.E."/>
        </authorList>
    </citation>
    <scope>NUCLEOTIDE SEQUENCE</scope>
</reference>
<proteinExistence type="predicted"/>
<evidence type="ECO:0000313" key="1">
    <source>
        <dbReference type="EMBL" id="SUZ61031.1"/>
    </source>
</evidence>